<proteinExistence type="predicted"/>
<feature type="transmembrane region" description="Helical" evidence="1">
    <location>
        <begin position="7"/>
        <end position="30"/>
    </location>
</feature>
<feature type="transmembrane region" description="Helical" evidence="1">
    <location>
        <begin position="42"/>
        <end position="67"/>
    </location>
</feature>
<feature type="transmembrane region" description="Helical" evidence="1">
    <location>
        <begin position="289"/>
        <end position="309"/>
    </location>
</feature>
<dbReference type="STRING" id="1384054.N790_12210"/>
<dbReference type="eggNOG" id="COG3302">
    <property type="taxonomic scope" value="Bacteria"/>
</dbReference>
<dbReference type="GO" id="GO:0019645">
    <property type="term" value="P:anaerobic electron transport chain"/>
    <property type="evidence" value="ECO:0007669"/>
    <property type="project" value="InterPro"/>
</dbReference>
<evidence type="ECO:0000256" key="1">
    <source>
        <dbReference type="SAM" id="Phobius"/>
    </source>
</evidence>
<dbReference type="PATRIC" id="fig|1384054.3.peg.2728"/>
<dbReference type="PANTHER" id="PTHR38095:SF1">
    <property type="entry name" value="ANAEROBIC DIMETHYL SULFOXIDE REDUCTASE CHAIN YNFH"/>
    <property type="match status" value="1"/>
</dbReference>
<accession>A0A091BBD2</accession>
<comment type="caution">
    <text evidence="2">The sequence shown here is derived from an EMBL/GenBank/DDBJ whole genome shotgun (WGS) entry which is preliminary data.</text>
</comment>
<feature type="transmembrane region" description="Helical" evidence="1">
    <location>
        <begin position="263"/>
        <end position="283"/>
    </location>
</feature>
<feature type="transmembrane region" description="Helical" evidence="1">
    <location>
        <begin position="88"/>
        <end position="105"/>
    </location>
</feature>
<reference evidence="2 3" key="1">
    <citation type="submission" date="2013-09" db="EMBL/GenBank/DDBJ databases">
        <title>Genome sequencing of Arenimonas malthae.</title>
        <authorList>
            <person name="Chen F."/>
            <person name="Wang G."/>
        </authorList>
    </citation>
    <scope>NUCLEOTIDE SEQUENCE [LARGE SCALE GENOMIC DNA]</scope>
    <source>
        <strain evidence="2 3">CC-JY-1</strain>
    </source>
</reference>
<feature type="transmembrane region" description="Helical" evidence="1">
    <location>
        <begin position="125"/>
        <end position="145"/>
    </location>
</feature>
<feature type="transmembrane region" description="Helical" evidence="1">
    <location>
        <begin position="157"/>
        <end position="176"/>
    </location>
</feature>
<protein>
    <recommendedName>
        <fullName evidence="4">DMSO reductase</fullName>
    </recommendedName>
</protein>
<gene>
    <name evidence="2" type="ORF">N790_12210</name>
</gene>
<dbReference type="GO" id="GO:0005886">
    <property type="term" value="C:plasma membrane"/>
    <property type="evidence" value="ECO:0007669"/>
    <property type="project" value="TreeGrafter"/>
</dbReference>
<dbReference type="PANTHER" id="PTHR38095">
    <property type="entry name" value="ANAEROBIC DIMETHYL SULFOXIDE REDUCTASE CHAIN YNFH"/>
    <property type="match status" value="1"/>
</dbReference>
<dbReference type="EMBL" id="AVCH01000215">
    <property type="protein sequence ID" value="KFN41750.1"/>
    <property type="molecule type" value="Genomic_DNA"/>
</dbReference>
<dbReference type="Proteomes" id="UP000029392">
    <property type="component" value="Unassembled WGS sequence"/>
</dbReference>
<organism evidence="2 3">
    <name type="scientific">Arenimonas malthae CC-JY-1</name>
    <dbReference type="NCBI Taxonomy" id="1384054"/>
    <lineage>
        <taxon>Bacteria</taxon>
        <taxon>Pseudomonadati</taxon>
        <taxon>Pseudomonadota</taxon>
        <taxon>Gammaproteobacteria</taxon>
        <taxon>Lysobacterales</taxon>
        <taxon>Lysobacteraceae</taxon>
        <taxon>Arenimonas</taxon>
    </lineage>
</organism>
<sequence length="321" mass="34105">MHPAFSVLFFTTLSGAGYGLLAWTMLLLGFDRGGALLGVAPVLFLGLIGTATALFTAGLLSSLGHLGQPQRAWRALSQWRSSWLSREGVLAVLVYLPVGLLAWWLSAPLRGESTGAGLDDGARWVILAAAMLALATVACTAMIYASLKPVPAWRHPLVLPVYLVFALLTGLLLMLLGQRLSGGLAIAPLLAVAGGLALGLAVMKLVYWRGIDRAPLPVSRASALGLPAGRVATVFERPHTEANYLTTEMGFVLARKHSRKLRIIALLLFAAVPVLACLLAWAVPAAATPALVLAVLSSLLGALVERWLFFAEAKHLVMLYY</sequence>
<dbReference type="Pfam" id="PF04976">
    <property type="entry name" value="DmsC"/>
    <property type="match status" value="1"/>
</dbReference>
<dbReference type="OrthoDB" id="5520897at2"/>
<keyword evidence="1" id="KW-1133">Transmembrane helix</keyword>
<dbReference type="GO" id="GO:0009390">
    <property type="term" value="C:dimethyl sulfoxide reductase complex"/>
    <property type="evidence" value="ECO:0007669"/>
    <property type="project" value="TreeGrafter"/>
</dbReference>
<keyword evidence="1" id="KW-0812">Transmembrane</keyword>
<dbReference type="InterPro" id="IPR007059">
    <property type="entry name" value="DmsC"/>
</dbReference>
<keyword evidence="3" id="KW-1185">Reference proteome</keyword>
<evidence type="ECO:0000313" key="2">
    <source>
        <dbReference type="EMBL" id="KFN41750.1"/>
    </source>
</evidence>
<feature type="transmembrane region" description="Helical" evidence="1">
    <location>
        <begin position="182"/>
        <end position="203"/>
    </location>
</feature>
<keyword evidence="1" id="KW-0472">Membrane</keyword>
<dbReference type="AlphaFoldDB" id="A0A091BBD2"/>
<dbReference type="GO" id="GO:0009389">
    <property type="term" value="F:dimethyl sulfoxide reductase activity"/>
    <property type="evidence" value="ECO:0007669"/>
    <property type="project" value="TreeGrafter"/>
</dbReference>
<name>A0A091BBD2_9GAMM</name>
<evidence type="ECO:0008006" key="4">
    <source>
        <dbReference type="Google" id="ProtNLM"/>
    </source>
</evidence>
<evidence type="ECO:0000313" key="3">
    <source>
        <dbReference type="Proteomes" id="UP000029392"/>
    </source>
</evidence>
<dbReference type="RefSeq" id="WP_043805434.1">
    <property type="nucleotide sequence ID" value="NZ_AVCH01000215.1"/>
</dbReference>